<feature type="transmembrane region" description="Helical" evidence="8">
    <location>
        <begin position="52"/>
        <end position="72"/>
    </location>
</feature>
<dbReference type="InterPro" id="IPR020846">
    <property type="entry name" value="MFS_dom"/>
</dbReference>
<evidence type="ECO:0000313" key="10">
    <source>
        <dbReference type="EMBL" id="TYR31636.1"/>
    </source>
</evidence>
<dbReference type="InterPro" id="IPR004812">
    <property type="entry name" value="Efflux_drug-R_Bcr/CmlA"/>
</dbReference>
<dbReference type="PANTHER" id="PTHR42718:SF9">
    <property type="entry name" value="MAJOR FACILITATOR SUPERFAMILY MULTIDRUG TRANSPORTER MFSC"/>
    <property type="match status" value="1"/>
</dbReference>
<feature type="transmembrane region" description="Helical" evidence="8">
    <location>
        <begin position="320"/>
        <end position="342"/>
    </location>
</feature>
<reference evidence="10 11" key="1">
    <citation type="submission" date="2019-08" db="EMBL/GenBank/DDBJ databases">
        <authorList>
            <person name="Seo Y.L."/>
        </authorList>
    </citation>
    <scope>NUCLEOTIDE SEQUENCE [LARGE SCALE GENOMIC DNA]</scope>
    <source>
        <strain evidence="10 11">MaA-C15</strain>
    </source>
</reference>
<dbReference type="PROSITE" id="PS50850">
    <property type="entry name" value="MFS"/>
    <property type="match status" value="1"/>
</dbReference>
<sequence length="421" mass="43986">MRPLPPAAPEPLMSERKVGLIGALLVAIGPISMALFTPAMPEIVRAFGTTDAAVKMTLSLYFAGFAIAQLVCGPLSDGFGRKPIAQAFMVIYLVASTLALFAPSIEFLIAARFLQGVGAAVGVAISRAIVRDLFTNERSARIMNLIGLILGIGPAFAPTIGGFTMEIFGWHAIFALMVVFGLVIVGVVHFLLVETVHRDLSRIRPAALVRSYGQLLRSGYFMSSGLALGGAIGAFYTLAVVLPFILMNRVGLSPTEFGLGMLMQSGAFFLGSLVVRRSMAIYGAYRIMPVGLVFIAAGSLALAVLLRIHEPTFLTVMGPVALYAFGAAFILPAMSTASLAPFPHIAGAAAALGGFLQMGGGLVGGLIAGLFPDPVTAIATVVPGLGLMSLVCWAWWRSLPEPALASVVIARNPEAATPPAE</sequence>
<dbReference type="GO" id="GO:0042910">
    <property type="term" value="F:xenobiotic transmembrane transporter activity"/>
    <property type="evidence" value="ECO:0007669"/>
    <property type="project" value="InterPro"/>
</dbReference>
<evidence type="ECO:0000259" key="9">
    <source>
        <dbReference type="PROSITE" id="PS50850"/>
    </source>
</evidence>
<feature type="transmembrane region" description="Helical" evidence="8">
    <location>
        <begin position="287"/>
        <end position="308"/>
    </location>
</feature>
<evidence type="ECO:0000256" key="4">
    <source>
        <dbReference type="ARBA" id="ARBA00022475"/>
    </source>
</evidence>
<feature type="transmembrane region" description="Helical" evidence="8">
    <location>
        <begin position="220"/>
        <end position="245"/>
    </location>
</feature>
<keyword evidence="5 8" id="KW-0812">Transmembrane</keyword>
<dbReference type="InterPro" id="IPR011701">
    <property type="entry name" value="MFS"/>
</dbReference>
<reference evidence="10 11" key="2">
    <citation type="submission" date="2019-09" db="EMBL/GenBank/DDBJ databases">
        <title>Mesorhizobium sp. MaA-C15 isolated from Microcystis aeruginosa.</title>
        <authorList>
            <person name="Jeong S.E."/>
            <person name="Jin H.M."/>
            <person name="Jeon C.O."/>
        </authorList>
    </citation>
    <scope>NUCLEOTIDE SEQUENCE [LARGE SCALE GENOMIC DNA]</scope>
    <source>
        <strain evidence="10 11">MaA-C15</strain>
    </source>
</reference>
<dbReference type="SUPFAM" id="SSF103473">
    <property type="entry name" value="MFS general substrate transporter"/>
    <property type="match status" value="1"/>
</dbReference>
<feature type="transmembrane region" description="Helical" evidence="8">
    <location>
        <begin position="142"/>
        <end position="161"/>
    </location>
</feature>
<keyword evidence="11" id="KW-1185">Reference proteome</keyword>
<feature type="transmembrane region" description="Helical" evidence="8">
    <location>
        <begin position="377"/>
        <end position="396"/>
    </location>
</feature>
<comment type="similarity">
    <text evidence="2 8">Belongs to the major facilitator superfamily. Bcr/CmlA family.</text>
</comment>
<feature type="transmembrane region" description="Helical" evidence="8">
    <location>
        <begin position="349"/>
        <end position="371"/>
    </location>
</feature>
<dbReference type="GO" id="GO:1990961">
    <property type="term" value="P:xenobiotic detoxification by transmembrane export across the plasma membrane"/>
    <property type="evidence" value="ECO:0007669"/>
    <property type="project" value="InterPro"/>
</dbReference>
<dbReference type="Pfam" id="PF07690">
    <property type="entry name" value="MFS_1"/>
    <property type="match status" value="1"/>
</dbReference>
<name>A0A5D4GSA6_9HYPH</name>
<keyword evidence="7 8" id="KW-0472">Membrane</keyword>
<gene>
    <name evidence="10" type="ORF">FY036_13600</name>
</gene>
<dbReference type="EMBL" id="VSZS01000064">
    <property type="protein sequence ID" value="TYR31636.1"/>
    <property type="molecule type" value="Genomic_DNA"/>
</dbReference>
<dbReference type="Proteomes" id="UP000323258">
    <property type="component" value="Unassembled WGS sequence"/>
</dbReference>
<protein>
    <recommendedName>
        <fullName evidence="8">Bcr/CflA family efflux transporter</fullName>
    </recommendedName>
</protein>
<feature type="transmembrane region" description="Helical" evidence="8">
    <location>
        <begin position="109"/>
        <end position="130"/>
    </location>
</feature>
<dbReference type="InterPro" id="IPR036259">
    <property type="entry name" value="MFS_trans_sf"/>
</dbReference>
<dbReference type="AlphaFoldDB" id="A0A5D4GSA6"/>
<feature type="transmembrane region" description="Helical" evidence="8">
    <location>
        <begin position="257"/>
        <end position="275"/>
    </location>
</feature>
<feature type="transmembrane region" description="Helical" evidence="8">
    <location>
        <begin position="84"/>
        <end position="103"/>
    </location>
</feature>
<evidence type="ECO:0000256" key="2">
    <source>
        <dbReference type="ARBA" id="ARBA00006236"/>
    </source>
</evidence>
<dbReference type="GO" id="GO:0005886">
    <property type="term" value="C:plasma membrane"/>
    <property type="evidence" value="ECO:0007669"/>
    <property type="project" value="UniProtKB-SubCell"/>
</dbReference>
<proteinExistence type="inferred from homology"/>
<feature type="transmembrane region" description="Helical" evidence="8">
    <location>
        <begin position="20"/>
        <end position="40"/>
    </location>
</feature>
<keyword evidence="6 8" id="KW-1133">Transmembrane helix</keyword>
<accession>A0A5D4GSA6</accession>
<dbReference type="PANTHER" id="PTHR42718">
    <property type="entry name" value="MAJOR FACILITATOR SUPERFAMILY MULTIDRUG TRANSPORTER MFSC"/>
    <property type="match status" value="1"/>
</dbReference>
<evidence type="ECO:0000256" key="7">
    <source>
        <dbReference type="ARBA" id="ARBA00023136"/>
    </source>
</evidence>
<evidence type="ECO:0000256" key="5">
    <source>
        <dbReference type="ARBA" id="ARBA00022692"/>
    </source>
</evidence>
<evidence type="ECO:0000256" key="3">
    <source>
        <dbReference type="ARBA" id="ARBA00022448"/>
    </source>
</evidence>
<dbReference type="NCBIfam" id="TIGR00710">
    <property type="entry name" value="efflux_Bcr_CflA"/>
    <property type="match status" value="1"/>
</dbReference>
<evidence type="ECO:0000313" key="11">
    <source>
        <dbReference type="Proteomes" id="UP000323258"/>
    </source>
</evidence>
<evidence type="ECO:0000256" key="8">
    <source>
        <dbReference type="RuleBase" id="RU365088"/>
    </source>
</evidence>
<evidence type="ECO:0000256" key="1">
    <source>
        <dbReference type="ARBA" id="ARBA00004651"/>
    </source>
</evidence>
<keyword evidence="8" id="KW-0997">Cell inner membrane</keyword>
<evidence type="ECO:0000256" key="6">
    <source>
        <dbReference type="ARBA" id="ARBA00022989"/>
    </source>
</evidence>
<comment type="subcellular location">
    <subcellularLocation>
        <location evidence="8">Cell inner membrane</location>
        <topology evidence="8">Multi-pass membrane protein</topology>
    </subcellularLocation>
    <subcellularLocation>
        <location evidence="1">Cell membrane</location>
        <topology evidence="1">Multi-pass membrane protein</topology>
    </subcellularLocation>
</comment>
<comment type="caution">
    <text evidence="10">The sequence shown here is derived from an EMBL/GenBank/DDBJ whole genome shotgun (WGS) entry which is preliminary data.</text>
</comment>
<dbReference type="PRINTS" id="PR01036">
    <property type="entry name" value="TCRTETB"/>
</dbReference>
<keyword evidence="4" id="KW-1003">Cell membrane</keyword>
<feature type="transmembrane region" description="Helical" evidence="8">
    <location>
        <begin position="167"/>
        <end position="192"/>
    </location>
</feature>
<dbReference type="CDD" id="cd17320">
    <property type="entry name" value="MFS_MdfA_MDR_like"/>
    <property type="match status" value="1"/>
</dbReference>
<dbReference type="Gene3D" id="1.20.1720.10">
    <property type="entry name" value="Multidrug resistance protein D"/>
    <property type="match status" value="1"/>
</dbReference>
<feature type="domain" description="Major facilitator superfamily (MFS) profile" evidence="9">
    <location>
        <begin position="18"/>
        <end position="421"/>
    </location>
</feature>
<dbReference type="OrthoDB" id="9800416at2"/>
<organism evidence="10 11">
    <name type="scientific">Neoaquamicrobium microcysteis</name>
    <dbReference type="NCBI Taxonomy" id="2682781"/>
    <lineage>
        <taxon>Bacteria</taxon>
        <taxon>Pseudomonadati</taxon>
        <taxon>Pseudomonadota</taxon>
        <taxon>Alphaproteobacteria</taxon>
        <taxon>Hyphomicrobiales</taxon>
        <taxon>Phyllobacteriaceae</taxon>
        <taxon>Neoaquamicrobium</taxon>
    </lineage>
</organism>
<keyword evidence="3 8" id="KW-0813">Transport</keyword>